<sequence>NLIDRANQWLYSQPTWESKTCESVEFKSYAGQMIQNEKMVYYERGEHRTWFVRGLRLWIVPRADPSRPPQQLGYVNLVPETTGTSGFWGFPTFETLSCLLARFNSSSHTNPLPGRILTVECQEMKISDFSNFDPDRSFWSEHGDRQRHFLFVIRVFYEHGLPSVEDIGLADFVPAALSEGGFFSFPIFEPYSNVITKASQWCAQQVGLRFCNAQSIEVKMKNG</sequence>
<feature type="non-terminal residue" evidence="2">
    <location>
        <position position="1"/>
    </location>
</feature>
<reference evidence="2" key="1">
    <citation type="submission" date="2025-08" db="UniProtKB">
        <authorList>
            <consortium name="RefSeq"/>
        </authorList>
    </citation>
    <scope>IDENTIFICATION</scope>
    <source>
        <tissue evidence="2">Muscle</tissue>
    </source>
</reference>
<proteinExistence type="predicted"/>
<evidence type="ECO:0000313" key="1">
    <source>
        <dbReference type="Proteomes" id="UP000694941"/>
    </source>
</evidence>
<evidence type="ECO:0000313" key="2">
    <source>
        <dbReference type="RefSeq" id="XP_013772958.1"/>
    </source>
</evidence>
<organism evidence="1 2">
    <name type="scientific">Limulus polyphemus</name>
    <name type="common">Atlantic horseshoe crab</name>
    <dbReference type="NCBI Taxonomy" id="6850"/>
    <lineage>
        <taxon>Eukaryota</taxon>
        <taxon>Metazoa</taxon>
        <taxon>Ecdysozoa</taxon>
        <taxon>Arthropoda</taxon>
        <taxon>Chelicerata</taxon>
        <taxon>Merostomata</taxon>
        <taxon>Xiphosura</taxon>
        <taxon>Limulidae</taxon>
        <taxon>Limulus</taxon>
    </lineage>
</organism>
<name>A0ABM1B1L8_LIMPO</name>
<dbReference type="Proteomes" id="UP000694941">
    <property type="component" value="Unplaced"/>
</dbReference>
<keyword evidence="1" id="KW-1185">Reference proteome</keyword>
<gene>
    <name evidence="2" type="primary">LOC106458050</name>
</gene>
<dbReference type="RefSeq" id="XP_013772958.1">
    <property type="nucleotide sequence ID" value="XM_013917504.1"/>
</dbReference>
<dbReference type="GeneID" id="106458050"/>
<protein>
    <submittedName>
        <fullName evidence="2">Uncharacterized protein LOC106458050</fullName>
    </submittedName>
</protein>
<accession>A0ABM1B1L8</accession>